<reference evidence="2 3" key="1">
    <citation type="submission" date="2021-06" db="EMBL/GenBank/DDBJ databases">
        <title>Genome sequence of Babesia caballi.</title>
        <authorList>
            <person name="Yamagishi J."/>
            <person name="Kidaka T."/>
            <person name="Ochi A."/>
        </authorList>
    </citation>
    <scope>NUCLEOTIDE SEQUENCE [LARGE SCALE GENOMIC DNA]</scope>
    <source>
        <strain evidence="2">USDA-D6B2</strain>
    </source>
</reference>
<feature type="region of interest" description="Disordered" evidence="1">
    <location>
        <begin position="68"/>
        <end position="123"/>
    </location>
</feature>
<evidence type="ECO:0000313" key="2">
    <source>
        <dbReference type="EMBL" id="GIX62237.1"/>
    </source>
</evidence>
<evidence type="ECO:0000313" key="3">
    <source>
        <dbReference type="Proteomes" id="UP001497744"/>
    </source>
</evidence>
<keyword evidence="3" id="KW-1185">Reference proteome</keyword>
<dbReference type="RefSeq" id="XP_067714306.1">
    <property type="nucleotide sequence ID" value="XM_067858205.1"/>
</dbReference>
<feature type="compositionally biased region" description="Basic residues" evidence="1">
    <location>
        <begin position="104"/>
        <end position="123"/>
    </location>
</feature>
<dbReference type="AlphaFoldDB" id="A0AAV4LR09"/>
<accession>A0AAV4LR09</accession>
<gene>
    <name evidence="2" type="ORF">BcabD6B2_16720</name>
</gene>
<evidence type="ECO:0000256" key="1">
    <source>
        <dbReference type="SAM" id="MobiDB-lite"/>
    </source>
</evidence>
<proteinExistence type="predicted"/>
<comment type="caution">
    <text evidence="2">The sequence shown here is derived from an EMBL/GenBank/DDBJ whole genome shotgun (WGS) entry which is preliminary data.</text>
</comment>
<name>A0AAV4LR09_BABCB</name>
<dbReference type="GeneID" id="94193718"/>
<sequence>MTELAKGNIEATAAMIESFGLNRELVVDALTSLRLKSQVNLYEKIETRKKTALTKLLNMQGLKVAPTKRKKETVERIVDEDVEAEALAPSDSESSESDDELLKKNQRPAKKRATAKAGARGKK</sequence>
<protein>
    <submittedName>
        <fullName evidence="2">Replication factor C subunit 1, putative</fullName>
    </submittedName>
</protein>
<dbReference type="Proteomes" id="UP001497744">
    <property type="component" value="Unassembled WGS sequence"/>
</dbReference>
<organism evidence="2 3">
    <name type="scientific">Babesia caballi</name>
    <dbReference type="NCBI Taxonomy" id="5871"/>
    <lineage>
        <taxon>Eukaryota</taxon>
        <taxon>Sar</taxon>
        <taxon>Alveolata</taxon>
        <taxon>Apicomplexa</taxon>
        <taxon>Aconoidasida</taxon>
        <taxon>Piroplasmida</taxon>
        <taxon>Babesiidae</taxon>
        <taxon>Babesia</taxon>
    </lineage>
</organism>
<dbReference type="EMBL" id="BPLF01000001">
    <property type="protein sequence ID" value="GIX62237.1"/>
    <property type="molecule type" value="Genomic_DNA"/>
</dbReference>